<protein>
    <submittedName>
        <fullName evidence="2">MarR family winged helix-turn-helix transcriptional regulator</fullName>
    </submittedName>
</protein>
<dbReference type="InterPro" id="IPR036390">
    <property type="entry name" value="WH_DNA-bd_sf"/>
</dbReference>
<dbReference type="Proteomes" id="UP001208938">
    <property type="component" value="Unassembled WGS sequence"/>
</dbReference>
<dbReference type="PROSITE" id="PS50995">
    <property type="entry name" value="HTH_MARR_2"/>
    <property type="match status" value="1"/>
</dbReference>
<feature type="domain" description="HTH marR-type" evidence="1">
    <location>
        <begin position="1"/>
        <end position="136"/>
    </location>
</feature>
<dbReference type="EMBL" id="JAPDFL010000002">
    <property type="protein sequence ID" value="MCW1934983.1"/>
    <property type="molecule type" value="Genomic_DNA"/>
</dbReference>
<dbReference type="InterPro" id="IPR000835">
    <property type="entry name" value="HTH_MarR-typ"/>
</dbReference>
<dbReference type="PANTHER" id="PTHR33164">
    <property type="entry name" value="TRANSCRIPTIONAL REGULATOR, MARR FAMILY"/>
    <property type="match status" value="1"/>
</dbReference>
<gene>
    <name evidence="2" type="ORF">OKW52_22690</name>
</gene>
<sequence>MLHDMLSLLGSLEHVRARFGGFIGLTGVQYTLLVTIRQLQGQFGVGVKDVADQLGLSAPFVTVETKKLVKIGVLDKAPNPDDLRRVRLSVSDSGHALLRQLAPLQREINDAIFEPLSRDDFERQCRTIHALRRSAERAVTLADYLLDDSGETL</sequence>
<evidence type="ECO:0000313" key="3">
    <source>
        <dbReference type="Proteomes" id="UP001208938"/>
    </source>
</evidence>
<accession>A0ABT3H5F4</accession>
<comment type="caution">
    <text evidence="2">The sequence shown here is derived from an EMBL/GenBank/DDBJ whole genome shotgun (WGS) entry which is preliminary data.</text>
</comment>
<name>A0ABT3H5F4_9RHOB</name>
<evidence type="ECO:0000259" key="1">
    <source>
        <dbReference type="PROSITE" id="PS50995"/>
    </source>
</evidence>
<keyword evidence="3" id="KW-1185">Reference proteome</keyword>
<organism evidence="2 3">
    <name type="scientific">Pararhodobacter zhoushanensis</name>
    <dbReference type="NCBI Taxonomy" id="2479545"/>
    <lineage>
        <taxon>Bacteria</taxon>
        <taxon>Pseudomonadati</taxon>
        <taxon>Pseudomonadota</taxon>
        <taxon>Alphaproteobacteria</taxon>
        <taxon>Rhodobacterales</taxon>
        <taxon>Paracoccaceae</taxon>
        <taxon>Pararhodobacter</taxon>
    </lineage>
</organism>
<dbReference type="InterPro" id="IPR036388">
    <property type="entry name" value="WH-like_DNA-bd_sf"/>
</dbReference>
<dbReference type="RefSeq" id="WP_264507868.1">
    <property type="nucleotide sequence ID" value="NZ_JAPDFL010000002.1"/>
</dbReference>
<reference evidence="2 3" key="1">
    <citation type="submission" date="2022-10" db="EMBL/GenBank/DDBJ databases">
        <title>Pararhodobacter sp. nov., isolated from marine algae.</title>
        <authorList>
            <person name="Choi B.J."/>
            <person name="Kim J.M."/>
            <person name="Lee J.K."/>
            <person name="Choi D.G."/>
            <person name="Jeon C.O."/>
        </authorList>
    </citation>
    <scope>NUCLEOTIDE SEQUENCE [LARGE SCALE GENOMIC DNA]</scope>
    <source>
        <strain evidence="2 3">ZQ420</strain>
    </source>
</reference>
<dbReference type="PANTHER" id="PTHR33164:SF101">
    <property type="entry name" value="TRANSCRIPTIONAL REPRESSOR MPRA"/>
    <property type="match status" value="1"/>
</dbReference>
<proteinExistence type="predicted"/>
<evidence type="ECO:0000313" key="2">
    <source>
        <dbReference type="EMBL" id="MCW1934983.1"/>
    </source>
</evidence>
<dbReference type="SMART" id="SM00347">
    <property type="entry name" value="HTH_MARR"/>
    <property type="match status" value="1"/>
</dbReference>
<dbReference type="InterPro" id="IPR039422">
    <property type="entry name" value="MarR/SlyA-like"/>
</dbReference>
<dbReference type="Pfam" id="PF01047">
    <property type="entry name" value="MarR"/>
    <property type="match status" value="1"/>
</dbReference>
<dbReference type="Gene3D" id="1.10.10.10">
    <property type="entry name" value="Winged helix-like DNA-binding domain superfamily/Winged helix DNA-binding domain"/>
    <property type="match status" value="1"/>
</dbReference>
<dbReference type="SUPFAM" id="SSF46785">
    <property type="entry name" value="Winged helix' DNA-binding domain"/>
    <property type="match status" value="1"/>
</dbReference>